<comment type="caution">
    <text evidence="6">The sequence shown here is derived from an EMBL/GenBank/DDBJ whole genome shotgun (WGS) entry which is preliminary data.</text>
</comment>
<evidence type="ECO:0000256" key="3">
    <source>
        <dbReference type="ARBA" id="ARBA00022837"/>
    </source>
</evidence>
<feature type="domain" description="Calx-beta" evidence="5">
    <location>
        <begin position="71"/>
        <end position="142"/>
    </location>
</feature>
<evidence type="ECO:0000313" key="6">
    <source>
        <dbReference type="EMBL" id="PSG88496.1"/>
    </source>
</evidence>
<dbReference type="PANTHER" id="PTHR46682">
    <property type="entry name" value="ADHESION G-PROTEIN COUPLED RECEPTOR V1"/>
    <property type="match status" value="1"/>
</dbReference>
<evidence type="ECO:0000256" key="4">
    <source>
        <dbReference type="SAM" id="SignalP"/>
    </source>
</evidence>
<dbReference type="EMBL" id="PXOQ01000009">
    <property type="protein sequence ID" value="PSG88496.1"/>
    <property type="molecule type" value="Genomic_DNA"/>
</dbReference>
<evidence type="ECO:0000313" key="7">
    <source>
        <dbReference type="Proteomes" id="UP000238426"/>
    </source>
</evidence>
<dbReference type="OrthoDB" id="1417279at2"/>
<gene>
    <name evidence="6" type="ORF">C7H52_09355</name>
</gene>
<dbReference type="GO" id="GO:0016020">
    <property type="term" value="C:membrane"/>
    <property type="evidence" value="ECO:0007669"/>
    <property type="project" value="InterPro"/>
</dbReference>
<feature type="chain" id="PRO_5015568434" description="Calx-beta domain-containing protein" evidence="4">
    <location>
        <begin position="21"/>
        <end position="571"/>
    </location>
</feature>
<dbReference type="PROSITE" id="PS51257">
    <property type="entry name" value="PROKAR_LIPOPROTEIN"/>
    <property type="match status" value="1"/>
</dbReference>
<dbReference type="SUPFAM" id="SSF141072">
    <property type="entry name" value="CalX-like"/>
    <property type="match status" value="3"/>
</dbReference>
<feature type="domain" description="Calx-beta" evidence="5">
    <location>
        <begin position="270"/>
        <end position="381"/>
    </location>
</feature>
<dbReference type="Pfam" id="PF03160">
    <property type="entry name" value="Calx-beta"/>
    <property type="match status" value="3"/>
</dbReference>
<dbReference type="Gene3D" id="2.60.40.2030">
    <property type="match status" value="3"/>
</dbReference>
<feature type="domain" description="Calx-beta" evidence="5">
    <location>
        <begin position="148"/>
        <end position="262"/>
    </location>
</feature>
<organism evidence="6 7">
    <name type="scientific">Aurantibacter aestuarii</name>
    <dbReference type="NCBI Taxonomy" id="1266046"/>
    <lineage>
        <taxon>Bacteria</taxon>
        <taxon>Pseudomonadati</taxon>
        <taxon>Bacteroidota</taxon>
        <taxon>Flavobacteriia</taxon>
        <taxon>Flavobacteriales</taxon>
        <taxon>Flavobacteriaceae</taxon>
        <taxon>Aurantibacter</taxon>
    </lineage>
</organism>
<feature type="signal peptide" evidence="4">
    <location>
        <begin position="1"/>
        <end position="20"/>
    </location>
</feature>
<dbReference type="GO" id="GO:0004930">
    <property type="term" value="F:G protein-coupled receptor activity"/>
    <property type="evidence" value="ECO:0007669"/>
    <property type="project" value="InterPro"/>
</dbReference>
<dbReference type="Proteomes" id="UP000238426">
    <property type="component" value="Unassembled WGS sequence"/>
</dbReference>
<proteinExistence type="predicted"/>
<keyword evidence="3" id="KW-0106">Calcium</keyword>
<reference evidence="6 7" key="1">
    <citation type="submission" date="2018-03" db="EMBL/GenBank/DDBJ databases">
        <title>Mesoflavibacter sp. HG37 and Mesoflavibacter sp. HG96 sp.nov., two marine bacteria isolated from seawater of Western Pacific Ocean.</title>
        <authorList>
            <person name="Cheng H."/>
            <person name="Wu Y.-H."/>
            <person name="Guo L.-L."/>
            <person name="Xu X.-W."/>
        </authorList>
    </citation>
    <scope>NUCLEOTIDE SEQUENCE [LARGE SCALE GENOMIC DNA]</scope>
    <source>
        <strain evidence="6 7">KCTC 32269</strain>
    </source>
</reference>
<keyword evidence="1 4" id="KW-0732">Signal</keyword>
<keyword evidence="7" id="KW-1185">Reference proteome</keyword>
<dbReference type="InterPro" id="IPR026919">
    <property type="entry name" value="ADGRV1"/>
</dbReference>
<evidence type="ECO:0000256" key="1">
    <source>
        <dbReference type="ARBA" id="ARBA00022729"/>
    </source>
</evidence>
<dbReference type="PANTHER" id="PTHR46682:SF1">
    <property type="entry name" value="ADHESION G-PROTEIN COUPLED RECEPTOR V1"/>
    <property type="match status" value="1"/>
</dbReference>
<accession>A0A2T1N9E8</accession>
<evidence type="ECO:0000256" key="2">
    <source>
        <dbReference type="ARBA" id="ARBA00022737"/>
    </source>
</evidence>
<keyword evidence="2" id="KW-0677">Repeat</keyword>
<name>A0A2T1N9E8_9FLAO</name>
<dbReference type="RefSeq" id="WP_106463635.1">
    <property type="nucleotide sequence ID" value="NZ_PXOQ01000009.1"/>
</dbReference>
<protein>
    <recommendedName>
        <fullName evidence="5">Calx-beta domain-containing protein</fullName>
    </recommendedName>
</protein>
<dbReference type="InterPro" id="IPR003644">
    <property type="entry name" value="Calx_beta"/>
</dbReference>
<dbReference type="AlphaFoldDB" id="A0A2T1N9E8"/>
<evidence type="ECO:0000259" key="5">
    <source>
        <dbReference type="Pfam" id="PF03160"/>
    </source>
</evidence>
<dbReference type="InterPro" id="IPR038081">
    <property type="entry name" value="CalX-like_sf"/>
</dbReference>
<sequence>MKLKFLFILSLLLAFTISCEEDDETIDGTGTVEFTNTNLFEVENATAPLNVNIGIDTFNHNGGSINVSISGATYGTDYTTNLGSDEFSLSIEKQGLVGSFNIQPLDNSILEGTKTLTITITGVSGALAVGESNTLTFSILDDEAPSIGVVNFANANTTIQENATTATTINMPFINESSFGGTITLTASGDAVFGTDYTIAGQTSSDFVLTVPAGATSASFDISAIDNTTFDNNKTVVYTISEVTGNLLLGSTLQNTIEINNDEAPPFPLLNFDMASATYNEDAGTVNIAYTLSYATTASTDIELTTSGTANNTDFNFSGSTANPYNFTIPTGTTTGNVSISIVDDTSIEQNETVIVNITNVTGGAIVGPNAQHTINITDNDFVPFNYLETFETVADLDAANFSAEVLATQNLPDNKLFKYNNNAGKYADVNDVTQTSDTGLVVFYNITQDGPGEIDNVVITPQMAYTGNSNFQVDIAYSQAPNFNNANVTFYYSQTYNPANPWNEADWTVIGSETAADMNNDGFGTNVYKRKSMNITSTGSFYISVRVKQTIDNTFSKTQWRLDNFRVDSI</sequence>